<feature type="binding site" evidence="5">
    <location>
        <position position="190"/>
    </location>
    <ligand>
        <name>S-adenosyl-L-methionine</name>
        <dbReference type="ChEBI" id="CHEBI:59789"/>
    </ligand>
</feature>
<evidence type="ECO:0000256" key="3">
    <source>
        <dbReference type="ARBA" id="ARBA00022691"/>
    </source>
</evidence>
<keyword evidence="3 5" id="KW-0949">S-adenosyl-L-methionine</keyword>
<dbReference type="GO" id="GO:0102559">
    <property type="term" value="F:peptide chain release factor N(5)-glutamine methyltransferase activity"/>
    <property type="evidence" value="ECO:0007669"/>
    <property type="project" value="UniProtKB-EC"/>
</dbReference>
<keyword evidence="9" id="KW-1185">Reference proteome</keyword>
<comment type="catalytic activity">
    <reaction evidence="4 5">
        <text>L-glutaminyl-[peptide chain release factor] + S-adenosyl-L-methionine = N(5)-methyl-L-glutaminyl-[peptide chain release factor] + S-adenosyl-L-homocysteine + H(+)</text>
        <dbReference type="Rhea" id="RHEA:42896"/>
        <dbReference type="Rhea" id="RHEA-COMP:10271"/>
        <dbReference type="Rhea" id="RHEA-COMP:10272"/>
        <dbReference type="ChEBI" id="CHEBI:15378"/>
        <dbReference type="ChEBI" id="CHEBI:30011"/>
        <dbReference type="ChEBI" id="CHEBI:57856"/>
        <dbReference type="ChEBI" id="CHEBI:59789"/>
        <dbReference type="ChEBI" id="CHEBI:61891"/>
        <dbReference type="EC" id="2.1.1.297"/>
    </reaction>
</comment>
<keyword evidence="1 5" id="KW-0489">Methyltransferase</keyword>
<feature type="binding site" evidence="5">
    <location>
        <begin position="190"/>
        <end position="193"/>
    </location>
    <ligand>
        <name>substrate</name>
    </ligand>
</feature>
<evidence type="ECO:0000256" key="4">
    <source>
        <dbReference type="ARBA" id="ARBA00048391"/>
    </source>
</evidence>
<dbReference type="CDD" id="cd02440">
    <property type="entry name" value="AdoMet_MTases"/>
    <property type="match status" value="1"/>
</dbReference>
<dbReference type="EMBL" id="CP124535">
    <property type="protein sequence ID" value="WGV16762.1"/>
    <property type="molecule type" value="Genomic_DNA"/>
</dbReference>
<dbReference type="NCBIfam" id="TIGR03534">
    <property type="entry name" value="RF_mod_PrmC"/>
    <property type="match status" value="1"/>
</dbReference>
<comment type="function">
    <text evidence="5">Methylates the class 1 translation termination release factors RF1/PrfA and RF2/PrfB on the glutamine residue of the universally conserved GGQ motif.</text>
</comment>
<evidence type="ECO:0000259" key="6">
    <source>
        <dbReference type="Pfam" id="PF05175"/>
    </source>
</evidence>
<feature type="binding site" evidence="5">
    <location>
        <position position="176"/>
    </location>
    <ligand>
        <name>S-adenosyl-L-methionine</name>
        <dbReference type="ChEBI" id="CHEBI:59789"/>
    </ligand>
</feature>
<dbReference type="Proteomes" id="UP001230978">
    <property type="component" value="Chromosome"/>
</dbReference>
<keyword evidence="2 5" id="KW-0808">Transferase</keyword>
<gene>
    <name evidence="5 8" type="primary">prmC</name>
    <name evidence="8" type="ORF">QF092_02800</name>
</gene>
<dbReference type="Pfam" id="PF05175">
    <property type="entry name" value="MTS"/>
    <property type="match status" value="1"/>
</dbReference>
<evidence type="ECO:0000259" key="7">
    <source>
        <dbReference type="Pfam" id="PF17827"/>
    </source>
</evidence>
<evidence type="ECO:0000256" key="5">
    <source>
        <dbReference type="HAMAP-Rule" id="MF_02126"/>
    </source>
</evidence>
<feature type="domain" description="Release factor glutamine methyltransferase N-terminal" evidence="7">
    <location>
        <begin position="13"/>
        <end position="83"/>
    </location>
</feature>
<dbReference type="RefSeq" id="WP_281467431.1">
    <property type="nucleotide sequence ID" value="NZ_CP124535.1"/>
</dbReference>
<dbReference type="InterPro" id="IPR007848">
    <property type="entry name" value="Small_mtfrase_dom"/>
</dbReference>
<dbReference type="NCBIfam" id="TIGR00536">
    <property type="entry name" value="hemK_fam"/>
    <property type="match status" value="1"/>
</dbReference>
<feature type="binding site" evidence="5">
    <location>
        <begin position="124"/>
        <end position="128"/>
    </location>
    <ligand>
        <name>S-adenosyl-L-methionine</name>
        <dbReference type="ChEBI" id="CHEBI:59789"/>
    </ligand>
</feature>
<dbReference type="Gene3D" id="1.10.8.10">
    <property type="entry name" value="DNA helicase RuvA subunit, C-terminal domain"/>
    <property type="match status" value="1"/>
</dbReference>
<dbReference type="InterPro" id="IPR004556">
    <property type="entry name" value="HemK-like"/>
</dbReference>
<dbReference type="InterPro" id="IPR050320">
    <property type="entry name" value="N5-glutamine_MTase"/>
</dbReference>
<dbReference type="GO" id="GO:0032259">
    <property type="term" value="P:methylation"/>
    <property type="evidence" value="ECO:0007669"/>
    <property type="project" value="UniProtKB-KW"/>
</dbReference>
<dbReference type="EC" id="2.1.1.297" evidence="5"/>
<evidence type="ECO:0000256" key="1">
    <source>
        <dbReference type="ARBA" id="ARBA00022603"/>
    </source>
</evidence>
<name>A0ABY8Q7Y2_9RHOB</name>
<dbReference type="PROSITE" id="PS00092">
    <property type="entry name" value="N6_MTASE"/>
    <property type="match status" value="1"/>
</dbReference>
<protein>
    <recommendedName>
        <fullName evidence="5">Release factor glutamine methyltransferase</fullName>
        <shortName evidence="5">RF MTase</shortName>
        <ecNumber evidence="5">2.1.1.297</ecNumber>
    </recommendedName>
    <alternativeName>
        <fullName evidence="5">N5-glutamine methyltransferase PrmC</fullName>
    </alternativeName>
    <alternativeName>
        <fullName evidence="5">Protein-(glutamine-N5) MTase PrmC</fullName>
    </alternativeName>
    <alternativeName>
        <fullName evidence="5">Protein-glutamine N-methyltransferase PrmC</fullName>
    </alternativeName>
</protein>
<dbReference type="InterPro" id="IPR029063">
    <property type="entry name" value="SAM-dependent_MTases_sf"/>
</dbReference>
<feature type="binding site" evidence="5">
    <location>
        <position position="147"/>
    </location>
    <ligand>
        <name>S-adenosyl-L-methionine</name>
        <dbReference type="ChEBI" id="CHEBI:59789"/>
    </ligand>
</feature>
<comment type="similarity">
    <text evidence="5">Belongs to the protein N5-glutamine methyltransferase family. PrmC subfamily.</text>
</comment>
<dbReference type="PANTHER" id="PTHR18895">
    <property type="entry name" value="HEMK METHYLTRANSFERASE"/>
    <property type="match status" value="1"/>
</dbReference>
<sequence length="292" mass="30537">MTGPVTGPVTGADALRAAIPRLVAAGIPDAPRDARVLLAHAAGIAADRLTLHLHDPLPPDALAAFDAAIARRAAREPISHITGLRLFWGRSFRVTPDTLDPRPETEILVEAALSEPFLKVLDLGTGTGCILLSCLAGMPMARGIGTDIHPATLAVAKENARNHGLQGRAGFLHSDWFAAVPGRFDLILSNPPYIAEDEMAALSPEVLHEPRRALTPGGDGLDAYRVIARGAPARLMPGGRLMVEIGPTQGAAVASLFAAQGLQDIAILPDLDGRDRVVQARKASDDTGCGTA</sequence>
<evidence type="ECO:0000313" key="8">
    <source>
        <dbReference type="EMBL" id="WGV16762.1"/>
    </source>
</evidence>
<evidence type="ECO:0000256" key="2">
    <source>
        <dbReference type="ARBA" id="ARBA00022679"/>
    </source>
</evidence>
<dbReference type="Pfam" id="PF17827">
    <property type="entry name" value="PrmC_N"/>
    <property type="match status" value="1"/>
</dbReference>
<dbReference type="PANTHER" id="PTHR18895:SF74">
    <property type="entry name" value="MTRF1L RELEASE FACTOR GLUTAMINE METHYLTRANSFERASE"/>
    <property type="match status" value="1"/>
</dbReference>
<evidence type="ECO:0000313" key="9">
    <source>
        <dbReference type="Proteomes" id="UP001230978"/>
    </source>
</evidence>
<dbReference type="InterPro" id="IPR002052">
    <property type="entry name" value="DNA_methylase_N6_adenine_CS"/>
</dbReference>
<dbReference type="SUPFAM" id="SSF53335">
    <property type="entry name" value="S-adenosyl-L-methionine-dependent methyltransferases"/>
    <property type="match status" value="1"/>
</dbReference>
<proteinExistence type="inferred from homology"/>
<feature type="domain" description="Methyltransferase small" evidence="6">
    <location>
        <begin position="105"/>
        <end position="219"/>
    </location>
</feature>
<dbReference type="InterPro" id="IPR040758">
    <property type="entry name" value="PrmC_N"/>
</dbReference>
<organism evidence="8 9">
    <name type="scientific">Fuscovulum ytuae</name>
    <dbReference type="NCBI Taxonomy" id="3042299"/>
    <lineage>
        <taxon>Bacteria</taxon>
        <taxon>Pseudomonadati</taxon>
        <taxon>Pseudomonadota</taxon>
        <taxon>Alphaproteobacteria</taxon>
        <taxon>Rhodobacterales</taxon>
        <taxon>Paracoccaceae</taxon>
        <taxon>Fuscovulum</taxon>
    </lineage>
</organism>
<dbReference type="Gene3D" id="3.40.50.150">
    <property type="entry name" value="Vaccinia Virus protein VP39"/>
    <property type="match status" value="1"/>
</dbReference>
<accession>A0ABY8Q7Y2</accession>
<dbReference type="InterPro" id="IPR019874">
    <property type="entry name" value="RF_methyltr_PrmC"/>
</dbReference>
<dbReference type="HAMAP" id="MF_02126">
    <property type="entry name" value="RF_methyltr_PrmC"/>
    <property type="match status" value="1"/>
</dbReference>
<reference evidence="8 9" key="1">
    <citation type="submission" date="2023-04" db="EMBL/GenBank/DDBJ databases">
        <title>YMD61, complete Genome.</title>
        <authorList>
            <person name="Zhang J."/>
        </authorList>
    </citation>
    <scope>NUCLEOTIDE SEQUENCE [LARGE SCALE GENOMIC DNA]</scope>
    <source>
        <strain evidence="8 9">YMD61</strain>
    </source>
</reference>